<protein>
    <submittedName>
        <fullName evidence="10">Polyprenol phosphomannose-dependent alpha 1,6 mannosyltransferase MptB</fullName>
    </submittedName>
</protein>
<keyword evidence="11" id="KW-1185">Reference proteome</keyword>
<evidence type="ECO:0000256" key="2">
    <source>
        <dbReference type="ARBA" id="ARBA00022676"/>
    </source>
</evidence>
<evidence type="ECO:0000256" key="4">
    <source>
        <dbReference type="ARBA" id="ARBA00022692"/>
    </source>
</evidence>
<comment type="caution">
    <text evidence="10">The sequence shown here is derived from an EMBL/GenBank/DDBJ whole genome shotgun (WGS) entry which is preliminary data.</text>
</comment>
<comment type="subcellular location">
    <subcellularLocation>
        <location evidence="1">Membrane</location>
        <topology evidence="1">Multi-pass membrane protein</topology>
    </subcellularLocation>
</comment>
<gene>
    <name evidence="10" type="primary">mptB</name>
    <name evidence="10" type="ORF">N1032_17155</name>
</gene>
<evidence type="ECO:0000256" key="1">
    <source>
        <dbReference type="ARBA" id="ARBA00004141"/>
    </source>
</evidence>
<keyword evidence="2 10" id="KW-0328">Glycosyltransferase</keyword>
<evidence type="ECO:0000256" key="7">
    <source>
        <dbReference type="ARBA" id="ARBA00043987"/>
    </source>
</evidence>
<feature type="transmembrane region" description="Helical" evidence="9">
    <location>
        <begin position="390"/>
        <end position="409"/>
    </location>
</feature>
<feature type="transmembrane region" description="Helical" evidence="9">
    <location>
        <begin position="458"/>
        <end position="479"/>
    </location>
</feature>
<dbReference type="InterPro" id="IPR049829">
    <property type="entry name" value="MptA/B-like"/>
</dbReference>
<feature type="transmembrane region" description="Helical" evidence="9">
    <location>
        <begin position="325"/>
        <end position="351"/>
    </location>
</feature>
<feature type="region of interest" description="Disordered" evidence="8">
    <location>
        <begin position="80"/>
        <end position="107"/>
    </location>
</feature>
<feature type="transmembrane region" description="Helical" evidence="9">
    <location>
        <begin position="416"/>
        <end position="438"/>
    </location>
</feature>
<sequence>MLSLPPPLRLVIGLVGSLAITAGSLGVGWLAPGSSLQTQPFIALLRNSHAAAWVCTLLVVAGVLLLLAAWLSLGLSLRASPRLSPSLSPRLSPRGRTDAAGTRAPDAAAARRASTRAPLRQVATSAIVWSAPLLFALPLFSRDIYAYLGQGRMLVAGLDPYTDVMADVPGWFEAGVDIKWSTTVTPYGPLFVLLARIVVVATSWLPIEASLFGMRLLAVAGLAMLAYYGWRIARLRGFNEAAVLWAIAASPLVLMNFVVAGHNDALMLGLIVAGAYWALRQRPVLATLLVTAAIGIKPIALIALPIIGIIWAGSTANWGALIRRWAAVAAIAAGSIVALGVGLGVGVGWIAGLGTPIEIGSWYSIPRILSLWSRDLADGLGGDGDQVRSIVVLAFLAIGCAIAAFLVTVKRRADPLWLLAGVFAALALFSPLLHPWYGLWLLSLCAVAGLRRLWQARLFVYATVFFVLIGISGEQVDLIDRLRADPAIPTVYGLTGLVGAVVLVALFEWTLHRRFTGRGLAAPMLALPAAERVNASSTPSP</sequence>
<keyword evidence="5 9" id="KW-1133">Transmembrane helix</keyword>
<feature type="transmembrane region" description="Helical" evidence="9">
    <location>
        <begin position="491"/>
        <end position="511"/>
    </location>
</feature>
<comment type="similarity">
    <text evidence="7">Belongs to the MptA/B family.</text>
</comment>
<dbReference type="Pfam" id="PF26314">
    <property type="entry name" value="MptA_B_family"/>
    <property type="match status" value="1"/>
</dbReference>
<evidence type="ECO:0000256" key="8">
    <source>
        <dbReference type="SAM" id="MobiDB-lite"/>
    </source>
</evidence>
<evidence type="ECO:0000256" key="5">
    <source>
        <dbReference type="ARBA" id="ARBA00022989"/>
    </source>
</evidence>
<feature type="transmembrane region" description="Helical" evidence="9">
    <location>
        <begin position="285"/>
        <end position="313"/>
    </location>
</feature>
<accession>A0ABT2H6C4</accession>
<evidence type="ECO:0000313" key="11">
    <source>
        <dbReference type="Proteomes" id="UP001165586"/>
    </source>
</evidence>
<reference evidence="10" key="1">
    <citation type="submission" date="2022-08" db="EMBL/GenBank/DDBJ databases">
        <authorList>
            <person name="Deng Y."/>
            <person name="Han X.-F."/>
            <person name="Zhang Y.-Q."/>
        </authorList>
    </citation>
    <scope>NUCLEOTIDE SEQUENCE</scope>
    <source>
        <strain evidence="10">CPCC 203386</strain>
    </source>
</reference>
<feature type="transmembrane region" description="Helical" evidence="9">
    <location>
        <begin position="51"/>
        <end position="73"/>
    </location>
</feature>
<feature type="transmembrane region" description="Helical" evidence="9">
    <location>
        <begin position="212"/>
        <end position="230"/>
    </location>
</feature>
<dbReference type="EMBL" id="JANLCJ010000006">
    <property type="protein sequence ID" value="MCS5735476.1"/>
    <property type="molecule type" value="Genomic_DNA"/>
</dbReference>
<dbReference type="Proteomes" id="UP001165586">
    <property type="component" value="Unassembled WGS sequence"/>
</dbReference>
<dbReference type="NCBIfam" id="NF038066">
    <property type="entry name" value="MptB"/>
    <property type="match status" value="1"/>
</dbReference>
<name>A0ABT2H6C4_9MICO</name>
<dbReference type="RefSeq" id="WP_259540400.1">
    <property type="nucleotide sequence ID" value="NZ_JANLCJ010000006.1"/>
</dbReference>
<evidence type="ECO:0000256" key="9">
    <source>
        <dbReference type="SAM" id="Phobius"/>
    </source>
</evidence>
<feature type="transmembrane region" description="Helical" evidence="9">
    <location>
        <begin position="187"/>
        <end position="205"/>
    </location>
</feature>
<proteinExistence type="inferred from homology"/>
<feature type="transmembrane region" description="Helical" evidence="9">
    <location>
        <begin position="242"/>
        <end position="259"/>
    </location>
</feature>
<evidence type="ECO:0000256" key="6">
    <source>
        <dbReference type="ARBA" id="ARBA00023136"/>
    </source>
</evidence>
<keyword evidence="6 9" id="KW-0472">Membrane</keyword>
<dbReference type="GO" id="GO:0016757">
    <property type="term" value="F:glycosyltransferase activity"/>
    <property type="evidence" value="ECO:0007669"/>
    <property type="project" value="UniProtKB-KW"/>
</dbReference>
<evidence type="ECO:0000256" key="3">
    <source>
        <dbReference type="ARBA" id="ARBA00022679"/>
    </source>
</evidence>
<feature type="transmembrane region" description="Helical" evidence="9">
    <location>
        <begin position="12"/>
        <end position="31"/>
    </location>
</feature>
<organism evidence="10 11">
    <name type="scientific">Herbiconiux daphne</name>
    <dbReference type="NCBI Taxonomy" id="2970914"/>
    <lineage>
        <taxon>Bacteria</taxon>
        <taxon>Bacillati</taxon>
        <taxon>Actinomycetota</taxon>
        <taxon>Actinomycetes</taxon>
        <taxon>Micrococcales</taxon>
        <taxon>Microbacteriaceae</taxon>
        <taxon>Herbiconiux</taxon>
    </lineage>
</organism>
<keyword evidence="3" id="KW-0808">Transferase</keyword>
<evidence type="ECO:0000313" key="10">
    <source>
        <dbReference type="EMBL" id="MCS5735476.1"/>
    </source>
</evidence>
<keyword evidence="4 9" id="KW-0812">Transmembrane</keyword>